<name>X1J3F7_9ZZZZ</name>
<dbReference type="Gene3D" id="3.40.1350.10">
    <property type="match status" value="1"/>
</dbReference>
<dbReference type="SUPFAM" id="SSF52980">
    <property type="entry name" value="Restriction endonuclease-like"/>
    <property type="match status" value="1"/>
</dbReference>
<comment type="caution">
    <text evidence="1">The sequence shown here is derived from an EMBL/GenBank/DDBJ whole genome shotgun (WGS) entry which is preliminary data.</text>
</comment>
<dbReference type="AlphaFoldDB" id="X1J3F7"/>
<gene>
    <name evidence="1" type="ORF">S03H2_58433</name>
</gene>
<reference evidence="1" key="1">
    <citation type="journal article" date="2014" name="Front. Microbiol.">
        <title>High frequency of phylogenetically diverse reductive dehalogenase-homologous genes in deep subseafloor sedimentary metagenomes.</title>
        <authorList>
            <person name="Kawai M."/>
            <person name="Futagami T."/>
            <person name="Toyoda A."/>
            <person name="Takaki Y."/>
            <person name="Nishi S."/>
            <person name="Hori S."/>
            <person name="Arai W."/>
            <person name="Tsubouchi T."/>
            <person name="Morono Y."/>
            <person name="Uchiyama I."/>
            <person name="Ito T."/>
            <person name="Fujiyama A."/>
            <person name="Inagaki F."/>
            <person name="Takami H."/>
        </authorList>
    </citation>
    <scope>NUCLEOTIDE SEQUENCE</scope>
    <source>
        <strain evidence="1">Expedition CK06-06</strain>
    </source>
</reference>
<dbReference type="EMBL" id="BARU01037509">
    <property type="protein sequence ID" value="GAH88482.1"/>
    <property type="molecule type" value="Genomic_DNA"/>
</dbReference>
<organism evidence="1">
    <name type="scientific">marine sediment metagenome</name>
    <dbReference type="NCBI Taxonomy" id="412755"/>
    <lineage>
        <taxon>unclassified sequences</taxon>
        <taxon>metagenomes</taxon>
        <taxon>ecological metagenomes</taxon>
    </lineage>
</organism>
<accession>X1J3F7</accession>
<dbReference type="GO" id="GO:0003676">
    <property type="term" value="F:nucleic acid binding"/>
    <property type="evidence" value="ECO:0007669"/>
    <property type="project" value="InterPro"/>
</dbReference>
<sequence length="151" mass="17391">MFSFRKVYESAKRVGASPTLAKEIAETIKREAFPGIKTSFIYKTVKKLLSKKVPKSALRFSLKSGMRKLGPAGFAFEKYIGEIFKRLGYRVKINQYLPGRCIRSYEIDFVAEKDKLIYIGECKYRNLSGDRVHSMDVLANYARFLDISKRP</sequence>
<evidence type="ECO:0000313" key="1">
    <source>
        <dbReference type="EMBL" id="GAH88482.1"/>
    </source>
</evidence>
<evidence type="ECO:0008006" key="2">
    <source>
        <dbReference type="Google" id="ProtNLM"/>
    </source>
</evidence>
<dbReference type="InterPro" id="IPR011335">
    <property type="entry name" value="Restrct_endonuc-II-like"/>
</dbReference>
<dbReference type="InterPro" id="IPR011856">
    <property type="entry name" value="tRNA_endonuc-like_dom_sf"/>
</dbReference>
<protein>
    <recommendedName>
        <fullName evidence="2">Restriction endonuclease type IV Mrr domain-containing protein</fullName>
    </recommendedName>
</protein>
<proteinExistence type="predicted"/>